<organism evidence="10 11">
    <name type="scientific">Brumicola pallidula DSM 14239 = ACAM 615</name>
    <dbReference type="NCBI Taxonomy" id="1121922"/>
    <lineage>
        <taxon>Bacteria</taxon>
        <taxon>Pseudomonadati</taxon>
        <taxon>Pseudomonadota</taxon>
        <taxon>Gammaproteobacteria</taxon>
        <taxon>Alteromonadales</taxon>
        <taxon>Alteromonadaceae</taxon>
        <taxon>Brumicola</taxon>
    </lineage>
</organism>
<dbReference type="AlphaFoldDB" id="K6Z1J1"/>
<dbReference type="Proteomes" id="UP000006251">
    <property type="component" value="Unassembled WGS sequence"/>
</dbReference>
<dbReference type="GO" id="GO:0030246">
    <property type="term" value="F:carbohydrate binding"/>
    <property type="evidence" value="ECO:0007669"/>
    <property type="project" value="InterPro"/>
</dbReference>
<dbReference type="InterPro" id="IPR039426">
    <property type="entry name" value="TonB-dep_rcpt-like"/>
</dbReference>
<evidence type="ECO:0000256" key="6">
    <source>
        <dbReference type="ARBA" id="ARBA00023237"/>
    </source>
</evidence>
<dbReference type="Gene3D" id="2.40.170.20">
    <property type="entry name" value="TonB-dependent receptor, beta-barrel domain"/>
    <property type="match status" value="1"/>
</dbReference>
<dbReference type="GO" id="GO:0009279">
    <property type="term" value="C:cell outer membrane"/>
    <property type="evidence" value="ECO:0007669"/>
    <property type="project" value="UniProtKB-SubCell"/>
</dbReference>
<evidence type="ECO:0000259" key="9">
    <source>
        <dbReference type="Pfam" id="PF25183"/>
    </source>
</evidence>
<keyword evidence="11" id="KW-1185">Reference proteome</keyword>
<evidence type="ECO:0000256" key="3">
    <source>
        <dbReference type="ARBA" id="ARBA00022452"/>
    </source>
</evidence>
<feature type="signal peptide" evidence="7">
    <location>
        <begin position="1"/>
        <end position="26"/>
    </location>
</feature>
<evidence type="ECO:0000256" key="4">
    <source>
        <dbReference type="ARBA" id="ARBA00022692"/>
    </source>
</evidence>
<dbReference type="SUPFAM" id="SSF56935">
    <property type="entry name" value="Porins"/>
    <property type="match status" value="1"/>
</dbReference>
<accession>K6Z1J1</accession>
<evidence type="ECO:0000256" key="7">
    <source>
        <dbReference type="SAM" id="SignalP"/>
    </source>
</evidence>
<keyword evidence="6" id="KW-0998">Cell outer membrane</keyword>
<dbReference type="EMBL" id="BAEQ01000052">
    <property type="protein sequence ID" value="GAC30096.1"/>
    <property type="molecule type" value="Genomic_DNA"/>
</dbReference>
<evidence type="ECO:0000313" key="10">
    <source>
        <dbReference type="EMBL" id="GAC30096.1"/>
    </source>
</evidence>
<dbReference type="OrthoDB" id="9768147at2"/>
<dbReference type="InterPro" id="IPR057601">
    <property type="entry name" value="Oar-like_b-barrel"/>
</dbReference>
<dbReference type="STRING" id="1121922.GCA_000428905_00191"/>
<dbReference type="GO" id="GO:0015344">
    <property type="term" value="F:siderophore uptake transmembrane transporter activity"/>
    <property type="evidence" value="ECO:0007669"/>
    <property type="project" value="TreeGrafter"/>
</dbReference>
<evidence type="ECO:0000256" key="5">
    <source>
        <dbReference type="ARBA" id="ARBA00023136"/>
    </source>
</evidence>
<name>K6Z1J1_9ALTE</name>
<dbReference type="Pfam" id="PF07715">
    <property type="entry name" value="Plug"/>
    <property type="match status" value="1"/>
</dbReference>
<dbReference type="PANTHER" id="PTHR30069:SF46">
    <property type="entry name" value="OAR PROTEIN"/>
    <property type="match status" value="1"/>
</dbReference>
<dbReference type="GO" id="GO:0044718">
    <property type="term" value="P:siderophore transmembrane transport"/>
    <property type="evidence" value="ECO:0007669"/>
    <property type="project" value="TreeGrafter"/>
</dbReference>
<keyword evidence="7" id="KW-0732">Signal</keyword>
<dbReference type="InterPro" id="IPR012910">
    <property type="entry name" value="Plug_dom"/>
</dbReference>
<protein>
    <submittedName>
        <fullName evidence="10">Oar-like outer membrane protein</fullName>
    </submittedName>
</protein>
<dbReference type="InterPro" id="IPR013784">
    <property type="entry name" value="Carb-bd-like_fold"/>
</dbReference>
<dbReference type="SUPFAM" id="SSF49452">
    <property type="entry name" value="Starch-binding domain-like"/>
    <property type="match status" value="1"/>
</dbReference>
<keyword evidence="5" id="KW-0472">Membrane</keyword>
<gene>
    <name evidence="10" type="ORF">GPAL_3245</name>
</gene>
<keyword evidence="3" id="KW-1134">Transmembrane beta strand</keyword>
<feature type="domain" description="TonB-dependent transporter Oar-like beta-barrel" evidence="9">
    <location>
        <begin position="246"/>
        <end position="309"/>
    </location>
</feature>
<evidence type="ECO:0000313" key="11">
    <source>
        <dbReference type="Proteomes" id="UP000006251"/>
    </source>
</evidence>
<dbReference type="Pfam" id="PF13620">
    <property type="entry name" value="CarboxypepD_reg"/>
    <property type="match status" value="1"/>
</dbReference>
<comment type="caution">
    <text evidence="10">The sequence shown here is derived from an EMBL/GenBank/DDBJ whole genome shotgun (WGS) entry which is preliminary data.</text>
</comment>
<evidence type="ECO:0000256" key="1">
    <source>
        <dbReference type="ARBA" id="ARBA00004571"/>
    </source>
</evidence>
<evidence type="ECO:0000259" key="8">
    <source>
        <dbReference type="Pfam" id="PF07715"/>
    </source>
</evidence>
<sequence length="1010" mass="110385">MFRNTKLSRTAIAVAMSIGMSTAAMAQVTSSGMTGSIVGPQGNPAAGTVVTVTHEPTGATKTVTVSANGTFNLTGLRVGGPYTIKLDSESLNDETITGVFLTLGEDYPIEVALISDQDVERISVTGSRMSSVAFGKNSPATTFGIDTLENVPAINRDITDILRIDPRVYVDEAGQNSIQCAGKSPRFNSLTVDGVRLSDSFGLNSNGYPTERMPFSFDAIEQVAVELAPVSVIYGGFTACNINAVAKTGTNEFHGSAFYDYTNDSLKGDSLEGDNIALSSFNEKRYGFTVGGPLIQDTLFFFAAYEKLEGNNLFERGATGSGAVVEVELTQAELDEIASISNTLYGFDPGGIPASLANEDEKLLIKLDWNINQQHRASFTYNYNDGLNFNQSDGDDSEFEFEKHLYERGAELTSLVGSLYSDWTDSFSTEIRIVNQELDNRQNSRAGDGTIGGNDFGEIRVELDNVDVYLGSDDSRQANDLNWEQFGLILRGTYYFDNDHTVTFGYERDELDVFNLFVQHTETEIRFDGIENFRNGFADAIYYNNAPSGNPLDAAADWGYAVNSLYIQDNFYLTDDLSVTAGLRYEWYTSSDAPAENAQFVEQYGFSNSGTIDGEGLLQPRIGLNYTLSDNTELRGGLALYSGGNPNVWLSNNFSNTNVTQFGARGRDYGYTDGSRSLFDADVVYSGLEAGVPNGPGYGVPSEMFDAVAGGTGANFEVNYLDPGFKLPSELKLTAGMTHLTDSGYVFDVDLIISRTYDAAIILKGDLVEEGITDNGYIDYASPNIDSFKLTNSTADSTSLSLAGSMTKSWDNGIQLTTGYAYSDAEDSQPMNSAVAFSNYQFRAYTNPNEQVSSLSDWNIEHRITVDFRYTVELIDGLQTRFSAFGLSQSGSPYSRVLENGNSEFGFTPFLERFDSGSGAVLPIGSSRNSFESSWWTKVDISVRQDIPAFAEGHSANVYFIVDNFTNMLNDDWGVLYEAPNTVRIGDTTPETRQGDASQWELRFGVQYKF</sequence>
<dbReference type="InterPro" id="IPR036942">
    <property type="entry name" value="Beta-barrel_TonB_sf"/>
</dbReference>
<keyword evidence="4" id="KW-0812">Transmembrane</keyword>
<feature type="chain" id="PRO_5003897807" evidence="7">
    <location>
        <begin position="27"/>
        <end position="1010"/>
    </location>
</feature>
<keyword evidence="2" id="KW-0813">Transport</keyword>
<feature type="domain" description="TonB-dependent receptor plug" evidence="8">
    <location>
        <begin position="147"/>
        <end position="236"/>
    </location>
</feature>
<reference evidence="11" key="1">
    <citation type="journal article" date="2014" name="Environ. Microbiol.">
        <title>Comparative genomics of the marine bacterial genus Glaciecola reveals the high degree of genomic diversity and genomic characteristic for cold adaptation.</title>
        <authorList>
            <person name="Qin Q.L."/>
            <person name="Xie B.B."/>
            <person name="Yu Y."/>
            <person name="Shu Y.L."/>
            <person name="Rong J.C."/>
            <person name="Zhang Y.J."/>
            <person name="Zhao D.L."/>
            <person name="Chen X.L."/>
            <person name="Zhang X.Y."/>
            <person name="Chen B."/>
            <person name="Zhou B.C."/>
            <person name="Zhang Y.Z."/>
        </authorList>
    </citation>
    <scope>NUCLEOTIDE SEQUENCE [LARGE SCALE GENOMIC DNA]</scope>
    <source>
        <strain evidence="11">ACAM 615</strain>
    </source>
</reference>
<dbReference type="InterPro" id="IPR037066">
    <property type="entry name" value="Plug_dom_sf"/>
</dbReference>
<proteinExistence type="predicted"/>
<dbReference type="Pfam" id="PF25183">
    <property type="entry name" value="OMP_b-brl_4"/>
    <property type="match status" value="2"/>
</dbReference>
<dbReference type="Gene3D" id="2.170.130.10">
    <property type="entry name" value="TonB-dependent receptor, plug domain"/>
    <property type="match status" value="1"/>
</dbReference>
<dbReference type="PANTHER" id="PTHR30069">
    <property type="entry name" value="TONB-DEPENDENT OUTER MEMBRANE RECEPTOR"/>
    <property type="match status" value="1"/>
</dbReference>
<dbReference type="RefSeq" id="WP_006013858.1">
    <property type="nucleotide sequence ID" value="NZ_BAEQ01000052.1"/>
</dbReference>
<evidence type="ECO:0000256" key="2">
    <source>
        <dbReference type="ARBA" id="ARBA00022448"/>
    </source>
</evidence>
<feature type="domain" description="TonB-dependent transporter Oar-like beta-barrel" evidence="9">
    <location>
        <begin position="357"/>
        <end position="873"/>
    </location>
</feature>
<comment type="subcellular location">
    <subcellularLocation>
        <location evidence="1">Cell outer membrane</location>
        <topology evidence="1">Multi-pass membrane protein</topology>
    </subcellularLocation>
</comment>